<dbReference type="Pfam" id="PF12802">
    <property type="entry name" value="MarR_2"/>
    <property type="match status" value="1"/>
</dbReference>
<evidence type="ECO:0000313" key="2">
    <source>
        <dbReference type="EMBL" id="QEI05788.1"/>
    </source>
</evidence>
<dbReference type="SUPFAM" id="SSF46785">
    <property type="entry name" value="Winged helix' DNA-binding domain"/>
    <property type="match status" value="1"/>
</dbReference>
<proteinExistence type="predicted"/>
<dbReference type="OrthoDB" id="9787636at2"/>
<evidence type="ECO:0000259" key="1">
    <source>
        <dbReference type="PROSITE" id="PS50995"/>
    </source>
</evidence>
<dbReference type="KEGG" id="pacr:FXN63_07950"/>
<reference evidence="2 3" key="1">
    <citation type="submission" date="2019-08" db="EMBL/GenBank/DDBJ databases">
        <title>Amphibian skin-associated Pigmentiphaga: genome sequence and occurrence across geography and hosts.</title>
        <authorList>
            <person name="Bletz M.C."/>
            <person name="Bunk B."/>
            <person name="Sproeer C."/>
            <person name="Biwer P."/>
            <person name="Reiter S."/>
            <person name="Rabemananjara F.C.E."/>
            <person name="Schulz S."/>
            <person name="Overmann J."/>
            <person name="Vences M."/>
        </authorList>
    </citation>
    <scope>NUCLEOTIDE SEQUENCE [LARGE SCALE GENOMIC DNA]</scope>
    <source>
        <strain evidence="2 3">Mada1488</strain>
    </source>
</reference>
<evidence type="ECO:0000313" key="3">
    <source>
        <dbReference type="Proteomes" id="UP000325161"/>
    </source>
</evidence>
<feature type="domain" description="HTH marR-type" evidence="1">
    <location>
        <begin position="30"/>
        <end position="164"/>
    </location>
</feature>
<dbReference type="PROSITE" id="PS50995">
    <property type="entry name" value="HTH_MARR_2"/>
    <property type="match status" value="1"/>
</dbReference>
<sequence>MKSSEASLEQLRDAQELGHETRLDDQDHLVLKLWLRLLSCTTQIETEIRRRLRVEFGISLARFDYMAQLYRYHDGLKMRDLSRCLMVTGGNVTGLTDELQGEGLVVREHSPADRRSWIIRLTPKGRKDFTVMAERHEAWLHEMLGEMNDKSATRLYEHLGQLRAHIAASDSIVSRIETPQG</sequence>
<accession>A0A5C0AU09</accession>
<dbReference type="InterPro" id="IPR036390">
    <property type="entry name" value="WH_DNA-bd_sf"/>
</dbReference>
<gene>
    <name evidence="2" type="ORF">FXN63_07950</name>
</gene>
<dbReference type="InterPro" id="IPR036388">
    <property type="entry name" value="WH-like_DNA-bd_sf"/>
</dbReference>
<dbReference type="PANTHER" id="PTHR33164:SF43">
    <property type="entry name" value="HTH-TYPE TRANSCRIPTIONAL REPRESSOR YETL"/>
    <property type="match status" value="1"/>
</dbReference>
<dbReference type="Proteomes" id="UP000325161">
    <property type="component" value="Chromosome"/>
</dbReference>
<dbReference type="SMART" id="SM00347">
    <property type="entry name" value="HTH_MARR"/>
    <property type="match status" value="1"/>
</dbReference>
<name>A0A5C0AU09_9BURK</name>
<dbReference type="GO" id="GO:0006950">
    <property type="term" value="P:response to stress"/>
    <property type="evidence" value="ECO:0007669"/>
    <property type="project" value="TreeGrafter"/>
</dbReference>
<dbReference type="AlphaFoldDB" id="A0A5C0AU09"/>
<dbReference type="InterPro" id="IPR000835">
    <property type="entry name" value="HTH_MarR-typ"/>
</dbReference>
<dbReference type="InterPro" id="IPR039422">
    <property type="entry name" value="MarR/SlyA-like"/>
</dbReference>
<protein>
    <submittedName>
        <fullName evidence="2">MarR family transcriptional regulator</fullName>
    </submittedName>
</protein>
<organism evidence="2 3">
    <name type="scientific">Pigmentiphaga aceris</name>
    <dbReference type="NCBI Taxonomy" id="1940612"/>
    <lineage>
        <taxon>Bacteria</taxon>
        <taxon>Pseudomonadati</taxon>
        <taxon>Pseudomonadota</taxon>
        <taxon>Betaproteobacteria</taxon>
        <taxon>Burkholderiales</taxon>
        <taxon>Alcaligenaceae</taxon>
        <taxon>Pigmentiphaga</taxon>
    </lineage>
</organism>
<keyword evidence="3" id="KW-1185">Reference proteome</keyword>
<dbReference type="RefSeq" id="WP_148814171.1">
    <property type="nucleotide sequence ID" value="NZ_CP043046.1"/>
</dbReference>
<dbReference type="PANTHER" id="PTHR33164">
    <property type="entry name" value="TRANSCRIPTIONAL REGULATOR, MARR FAMILY"/>
    <property type="match status" value="1"/>
</dbReference>
<dbReference type="EMBL" id="CP043046">
    <property type="protein sequence ID" value="QEI05788.1"/>
    <property type="molecule type" value="Genomic_DNA"/>
</dbReference>
<dbReference type="GO" id="GO:0003700">
    <property type="term" value="F:DNA-binding transcription factor activity"/>
    <property type="evidence" value="ECO:0007669"/>
    <property type="project" value="InterPro"/>
</dbReference>
<dbReference type="Gene3D" id="1.10.10.10">
    <property type="entry name" value="Winged helix-like DNA-binding domain superfamily/Winged helix DNA-binding domain"/>
    <property type="match status" value="1"/>
</dbReference>